<sequence length="149" mass="17189">MLARLAGIGSGPKSIDDGSDSVPEFLAFRGGCMKIYSGDIISSKLEKPFLFVTKNGFKRKIPIQEPHKVLETSLANNLEKSVLVISYNLLLDHTGDSRLAENDYLSFSNRFREVFTQDSWFFLSNRIETFLKEREQDKFYFHYDSKIKF</sequence>
<evidence type="ECO:0000313" key="1">
    <source>
        <dbReference type="EMBL" id="EMO41495.1"/>
    </source>
</evidence>
<name>M6UAG1_9LEPT</name>
<dbReference type="EMBL" id="AHOP02000021">
    <property type="protein sequence ID" value="EMO41495.1"/>
    <property type="molecule type" value="Genomic_DNA"/>
</dbReference>
<protein>
    <submittedName>
        <fullName evidence="1">Uncharacterized protein</fullName>
    </submittedName>
</protein>
<dbReference type="AlphaFoldDB" id="M6UAG1"/>
<proteinExistence type="predicted"/>
<reference evidence="1 2" key="1">
    <citation type="submission" date="2013-01" db="EMBL/GenBank/DDBJ databases">
        <authorList>
            <person name="Harkins D.M."/>
            <person name="Durkin A.S."/>
            <person name="Brinkac L.M."/>
            <person name="Haft D.H."/>
            <person name="Selengut J.D."/>
            <person name="Sanka R."/>
            <person name="DePew J."/>
            <person name="Purushe J."/>
            <person name="Matthias M.A."/>
            <person name="Vinetz J.M."/>
            <person name="Sutton G.G."/>
            <person name="Nierman W.C."/>
            <person name="Fouts D.E."/>
        </authorList>
    </citation>
    <scope>NUCLEOTIDE SEQUENCE [LARGE SCALE GENOMIC DNA]</scope>
    <source>
        <strain evidence="1 2">ZUN142</strain>
    </source>
</reference>
<organism evidence="1 2">
    <name type="scientific">Leptospira noguchii serovar Autumnalis str. ZUN142</name>
    <dbReference type="NCBI Taxonomy" id="1085540"/>
    <lineage>
        <taxon>Bacteria</taxon>
        <taxon>Pseudomonadati</taxon>
        <taxon>Spirochaetota</taxon>
        <taxon>Spirochaetia</taxon>
        <taxon>Leptospirales</taxon>
        <taxon>Leptospiraceae</taxon>
        <taxon>Leptospira</taxon>
    </lineage>
</organism>
<dbReference type="NCBIfam" id="NF047562">
    <property type="entry name" value="LIC_14007_fam"/>
    <property type="match status" value="1"/>
</dbReference>
<dbReference type="NCBIfam" id="NF047604">
    <property type="entry name" value="LIC14007_fam"/>
    <property type="match status" value="1"/>
</dbReference>
<accession>M6UAG1</accession>
<evidence type="ECO:0000313" key="2">
    <source>
        <dbReference type="Proteomes" id="UP000012153"/>
    </source>
</evidence>
<gene>
    <name evidence="1" type="ORF">LEP1GSC186_2111</name>
</gene>
<comment type="caution">
    <text evidence="1">The sequence shown here is derived from an EMBL/GenBank/DDBJ whole genome shotgun (WGS) entry which is preliminary data.</text>
</comment>
<dbReference type="Proteomes" id="UP000012153">
    <property type="component" value="Unassembled WGS sequence"/>
</dbReference>